<dbReference type="Proteomes" id="UP001244011">
    <property type="component" value="Unassembled WGS sequence"/>
</dbReference>
<protein>
    <submittedName>
        <fullName evidence="1">Uncharacterized protein</fullName>
    </submittedName>
</protein>
<dbReference type="EMBL" id="MU839016">
    <property type="protein sequence ID" value="KAK1765348.1"/>
    <property type="molecule type" value="Genomic_DNA"/>
</dbReference>
<gene>
    <name evidence="1" type="ORF">QBC33DRAFT_545181</name>
</gene>
<dbReference type="RefSeq" id="XP_060281561.1">
    <property type="nucleotide sequence ID" value="XM_060428542.1"/>
</dbReference>
<comment type="caution">
    <text evidence="1">The sequence shown here is derived from an EMBL/GenBank/DDBJ whole genome shotgun (WGS) entry which is preliminary data.</text>
</comment>
<evidence type="ECO:0000313" key="1">
    <source>
        <dbReference type="EMBL" id="KAK1765348.1"/>
    </source>
</evidence>
<organism evidence="1 2">
    <name type="scientific">Phialemonium atrogriseum</name>
    <dbReference type="NCBI Taxonomy" id="1093897"/>
    <lineage>
        <taxon>Eukaryota</taxon>
        <taxon>Fungi</taxon>
        <taxon>Dikarya</taxon>
        <taxon>Ascomycota</taxon>
        <taxon>Pezizomycotina</taxon>
        <taxon>Sordariomycetes</taxon>
        <taxon>Sordariomycetidae</taxon>
        <taxon>Cephalothecales</taxon>
        <taxon>Cephalothecaceae</taxon>
        <taxon>Phialemonium</taxon>
    </lineage>
</organism>
<sequence>MVTHEFKASKGFIPGAWLRNYAMNMRYVELSHQCGICGEVFKSDLDERCVALLGNPASTANWLHTGPFRYFEHQGRARALDGWTRCPDPNCRQCAMTTEAATIHLECFELFRQTYMPVDALDRLWRVACWRSPWRDVTAPIVLPEDVSVGARALSTVAEKYGLPQLSRVPQDIVCKIRDYSRSALFWRFTAALDLAARLHAMPTSIAVSIPLCEVTGWERGGLVTQSKDPARLPVIRLTIDSRGIRKIERLPSGQPQYSRWRVDNMVFVIKDESCFVNIIARFQDDQLRLELPEYHEGLQTWDTPTPPPFLPDDRLASEGNLYGSVTPSTRFCTIDMTSITGLTFLFDAGRFIAIHAHTAVMPYAIPAGRFFSEEDPDKKSWVYVPIPANDQVLALGLRGQRQVGDNIEWNCILLRTKLAGEFSIGVWLPFDNCVTCTFLNSPTTLVYGLGERLDVSSIGVYPKTVSKDCEDTDMGFRISGPQSWPFEDPTDRCDTKFSSAPLQNIILAKVFHRKGDPHCRGLVFEYENGAQRALGDCRLGRDPYQVYQEPRFLCTHQQGCQQALEDEDILIVRVQFASDSEHIHEDQGWQCHGMTGTLRCWFTHEQFYLEICEEDNSGE</sequence>
<reference evidence="1" key="1">
    <citation type="submission" date="2023-06" db="EMBL/GenBank/DDBJ databases">
        <title>Genome-scale phylogeny and comparative genomics of the fungal order Sordariales.</title>
        <authorList>
            <consortium name="Lawrence Berkeley National Laboratory"/>
            <person name="Hensen N."/>
            <person name="Bonometti L."/>
            <person name="Westerberg I."/>
            <person name="Brannstrom I.O."/>
            <person name="Guillou S."/>
            <person name="Cros-Aarteil S."/>
            <person name="Calhoun S."/>
            <person name="Haridas S."/>
            <person name="Kuo A."/>
            <person name="Mondo S."/>
            <person name="Pangilinan J."/>
            <person name="Riley R."/>
            <person name="Labutti K."/>
            <person name="Andreopoulos B."/>
            <person name="Lipzen A."/>
            <person name="Chen C."/>
            <person name="Yanf M."/>
            <person name="Daum C."/>
            <person name="Ng V."/>
            <person name="Clum A."/>
            <person name="Steindorff A."/>
            <person name="Ohm R."/>
            <person name="Martin F."/>
            <person name="Silar P."/>
            <person name="Natvig D."/>
            <person name="Lalanne C."/>
            <person name="Gautier V."/>
            <person name="Ament-Velasquez S.L."/>
            <person name="Kruys A."/>
            <person name="Hutchinson M.I."/>
            <person name="Powell A.J."/>
            <person name="Barry K."/>
            <person name="Miller A.N."/>
            <person name="Grigoriev I.V."/>
            <person name="Debuchy R."/>
            <person name="Gladieux P."/>
            <person name="Thoren M.H."/>
            <person name="Johannesson H."/>
        </authorList>
    </citation>
    <scope>NUCLEOTIDE SEQUENCE</scope>
    <source>
        <strain evidence="1">8032-3</strain>
    </source>
</reference>
<evidence type="ECO:0000313" key="2">
    <source>
        <dbReference type="Proteomes" id="UP001244011"/>
    </source>
</evidence>
<dbReference type="AlphaFoldDB" id="A0AAJ0BXS4"/>
<dbReference type="GeneID" id="85311729"/>
<keyword evidence="2" id="KW-1185">Reference proteome</keyword>
<name>A0AAJ0BXS4_9PEZI</name>
<accession>A0AAJ0BXS4</accession>
<proteinExistence type="predicted"/>